<proteinExistence type="predicted"/>
<dbReference type="EMBL" id="PPTA01000004">
    <property type="protein sequence ID" value="TFB03926.1"/>
    <property type="molecule type" value="Genomic_DNA"/>
</dbReference>
<keyword evidence="1" id="KW-0732">Signal</keyword>
<evidence type="ECO:0000256" key="1">
    <source>
        <dbReference type="SAM" id="SignalP"/>
    </source>
</evidence>
<keyword evidence="3" id="KW-1185">Reference proteome</keyword>
<comment type="caution">
    <text evidence="2">The sequence shown here is derived from an EMBL/GenBank/DDBJ whole genome shotgun (WGS) entry which is preliminary data.</text>
</comment>
<feature type="chain" id="PRO_5046524715" description="SSCRP protein" evidence="1">
    <location>
        <begin position="18"/>
        <end position="164"/>
    </location>
</feature>
<dbReference type="RefSeq" id="XP_073560127.1">
    <property type="nucleotide sequence ID" value="XM_073700899.1"/>
</dbReference>
<name>A0ABY2H8A9_9HYPO</name>
<evidence type="ECO:0000313" key="3">
    <source>
        <dbReference type="Proteomes" id="UP001642720"/>
    </source>
</evidence>
<protein>
    <recommendedName>
        <fullName evidence="4">SSCRP protein</fullName>
    </recommendedName>
</protein>
<dbReference type="GeneID" id="300575349"/>
<organism evidence="2 3">
    <name type="scientific">Trichoderma ghanense</name>
    <dbReference type="NCBI Taxonomy" id="65468"/>
    <lineage>
        <taxon>Eukaryota</taxon>
        <taxon>Fungi</taxon>
        <taxon>Dikarya</taxon>
        <taxon>Ascomycota</taxon>
        <taxon>Pezizomycotina</taxon>
        <taxon>Sordariomycetes</taxon>
        <taxon>Hypocreomycetidae</taxon>
        <taxon>Hypocreales</taxon>
        <taxon>Hypocreaceae</taxon>
        <taxon>Trichoderma</taxon>
    </lineage>
</organism>
<feature type="signal peptide" evidence="1">
    <location>
        <begin position="1"/>
        <end position="17"/>
    </location>
</feature>
<sequence>MLLSKFLPCILATCVAAAPVEEVPVAPVVSFSPIDPIRPRISGLTQTMQQVTLYREFGWTGPQFDVRGLDSCVKVANPLYAHPLHMSWYKRESSLLTKLKRYGHVLSAKLWPNSPSSRLCTLYSSNNCDSGTAILYVTTSNSPVNIRRNTDVRSVFCKDMKKKK</sequence>
<evidence type="ECO:0000313" key="2">
    <source>
        <dbReference type="EMBL" id="TFB03926.1"/>
    </source>
</evidence>
<dbReference type="Proteomes" id="UP001642720">
    <property type="component" value="Unassembled WGS sequence"/>
</dbReference>
<evidence type="ECO:0008006" key="4">
    <source>
        <dbReference type="Google" id="ProtNLM"/>
    </source>
</evidence>
<gene>
    <name evidence="2" type="ORF">CCMA1212_003554</name>
</gene>
<reference evidence="2 3" key="1">
    <citation type="submission" date="2018-01" db="EMBL/GenBank/DDBJ databases">
        <title>Genome characterization of the sugarcane-associated fungus Trichoderma ghanense CCMA-1212 and their application in lignocelulose bioconversion.</title>
        <authorList>
            <person name="Steindorff A.S."/>
            <person name="Mendes T.D."/>
            <person name="Vilela E.S.D."/>
            <person name="Rodrigues D.S."/>
            <person name="Formighieri E.F."/>
            <person name="Melo I.S."/>
            <person name="Favaro L.C.L."/>
        </authorList>
    </citation>
    <scope>NUCLEOTIDE SEQUENCE [LARGE SCALE GENOMIC DNA]</scope>
    <source>
        <strain evidence="2 3">CCMA-1212</strain>
    </source>
</reference>
<accession>A0ABY2H8A9</accession>